<keyword evidence="3" id="KW-1185">Reference proteome</keyword>
<dbReference type="Pfam" id="PF18939">
    <property type="entry name" value="DUF5686"/>
    <property type="match status" value="1"/>
</dbReference>
<evidence type="ECO:0000313" key="2">
    <source>
        <dbReference type="EMBL" id="MCR8874491.1"/>
    </source>
</evidence>
<keyword evidence="2" id="KW-0645">Protease</keyword>
<feature type="signal peptide" evidence="1">
    <location>
        <begin position="1"/>
        <end position="20"/>
    </location>
</feature>
<dbReference type="AlphaFoldDB" id="A0AAW5N115"/>
<keyword evidence="1" id="KW-0732">Signal</keyword>
<dbReference type="SUPFAM" id="SSF49464">
    <property type="entry name" value="Carboxypeptidase regulatory domain-like"/>
    <property type="match status" value="1"/>
</dbReference>
<keyword evidence="2" id="KW-0378">Hydrolase</keyword>
<dbReference type="Pfam" id="PF13715">
    <property type="entry name" value="CarbopepD_reg_2"/>
    <property type="match status" value="1"/>
</dbReference>
<dbReference type="GO" id="GO:0004180">
    <property type="term" value="F:carboxypeptidase activity"/>
    <property type="evidence" value="ECO:0007669"/>
    <property type="project" value="UniProtKB-KW"/>
</dbReference>
<accession>A0AAW5N115</accession>
<dbReference type="Proteomes" id="UP001204579">
    <property type="component" value="Unassembled WGS sequence"/>
</dbReference>
<feature type="chain" id="PRO_5043969452" evidence="1">
    <location>
        <begin position="21"/>
        <end position="879"/>
    </location>
</feature>
<protein>
    <submittedName>
        <fullName evidence="2">DUF5686 and carboxypeptidase regulatory-like domain-containing protein</fullName>
    </submittedName>
</protein>
<comment type="caution">
    <text evidence="2">The sequence shown here is derived from an EMBL/GenBank/DDBJ whole genome shotgun (WGS) entry which is preliminary data.</text>
</comment>
<gene>
    <name evidence="2" type="ORF">NW209_10765</name>
</gene>
<sequence>MIKRLLLILILFLGCVRLSAQIQGVVVDADSGDPLPYLNVYYEGKGVGTITDIDGNYSISSHPGWTKLTFSMVGYRTQVITVSSKTTRLDVKMKPDLVLDEVVIKPKKEKYSRKNNPAVELMKKVVNAKKANNLEENDFYHYDKYQKITFSLNNITQDSLKESSLFKKYPFFRDQVEVCEVTGKNILPISVDETVSEKIYRKDPRSEKTIIKGLNSSGVNELFNTGDMLSTVLKDVFQDINIYQDRFRFLQYPFDSPVSNAGIGFYRYYIMDTLMVERDKCFHLTFVPNNSQDFGFTGHLYILADSTYRVKKCVMNLPKKSDINFVDHMIINQVFTELPTGEWVLSEDDMLCELSYLKKLLGSFQVRRTTRYSDFGFDEVPERIFKRKGDEIKDINAMMRDDKFWEEYRPTQLTKSESEMDQFVDNLSKIKGFKYIIFVAKAFIENFVETGSKDHPSKVDIGPINTMISSNYIDGLRLRASAQTTANLNPHLFLRGYYAYGFKDEKSKYKGEVEYSFVKKEYLPREYPINSLTFSYSYDNMLPSDKFMGTDKDNVFTSFKVCTVDQYNYERTASVKYELEQTNGLKTTFMIKHSNYEPCGKLFYRTMEGEAQLQQDIQQGSLSGTEWIASPYNVHDFSVAEATVALRYAPGETFVNTKQRRLPVNLDAPVFTLQHTLGLKGVLGSDYTYNMTEVGLYKRFWMSSWGNIDAHLKGGIQWNKVPFPLLIMPAANLSYIIQEETFSLINNMEFLNDRYASLDVSWNMQGKLFNRIPLLKKLKWREFIGVKCLWGQLTDKNNPFLAQNANDPDLMLFPGHYDAAGVYHTSSYVMDPKKPYVEISAGIHNIFKLLHVEYVRRLNYNELPTANKWGIRFMIRTVF</sequence>
<dbReference type="InterPro" id="IPR043741">
    <property type="entry name" value="DUF5686"/>
</dbReference>
<dbReference type="PROSITE" id="PS51257">
    <property type="entry name" value="PROKAR_LIPOPROTEIN"/>
    <property type="match status" value="1"/>
</dbReference>
<dbReference type="InterPro" id="IPR008969">
    <property type="entry name" value="CarboxyPept-like_regulatory"/>
</dbReference>
<dbReference type="Gene3D" id="2.60.40.1120">
    <property type="entry name" value="Carboxypeptidase-like, regulatory domain"/>
    <property type="match status" value="1"/>
</dbReference>
<name>A0AAW5N115_9BACT</name>
<proteinExistence type="predicted"/>
<evidence type="ECO:0000313" key="3">
    <source>
        <dbReference type="Proteomes" id="UP001204579"/>
    </source>
</evidence>
<keyword evidence="2" id="KW-0121">Carboxypeptidase</keyword>
<dbReference type="RefSeq" id="WP_022339327.1">
    <property type="nucleotide sequence ID" value="NZ_CALULB010000008.1"/>
</dbReference>
<evidence type="ECO:0000256" key="1">
    <source>
        <dbReference type="SAM" id="SignalP"/>
    </source>
</evidence>
<organism evidence="2 3">
    <name type="scientific">Phocaeicola barnesiae</name>
    <dbReference type="NCBI Taxonomy" id="376804"/>
    <lineage>
        <taxon>Bacteria</taxon>
        <taxon>Pseudomonadati</taxon>
        <taxon>Bacteroidota</taxon>
        <taxon>Bacteroidia</taxon>
        <taxon>Bacteroidales</taxon>
        <taxon>Bacteroidaceae</taxon>
        <taxon>Phocaeicola</taxon>
    </lineage>
</organism>
<dbReference type="EMBL" id="JANRHJ010000011">
    <property type="protein sequence ID" value="MCR8874491.1"/>
    <property type="molecule type" value="Genomic_DNA"/>
</dbReference>
<reference evidence="2 3" key="1">
    <citation type="submission" date="2022-08" db="EMBL/GenBank/DDBJ databases">
        <authorList>
            <person name="Zeman M."/>
            <person name="Kubasova T."/>
        </authorList>
    </citation>
    <scope>NUCLEOTIDE SEQUENCE [LARGE SCALE GENOMIC DNA]</scope>
    <source>
        <strain evidence="2 3">ET62</strain>
    </source>
</reference>